<sequence>MLSVIVVGSANSAFDVIDDTATAGLTTTMVARSPTYVFPWAYAQVRESLGLYEVLPAALADKLLMTGPTAVDGQLVRGLYQALARKEPARYQPLAAAGFPVYDSLDGRTDLMMHITERGGGHFNDIGNGVALIVAGKVAVKAGVAPVAYEEGGRGLVFADGSVVRADAIVWCTGFRDKDRGVTAEVLGGKMFVDDDDDDDGNCGGDGGGVVGGDEEGVSASASGAKSRIIGPHEVAALRDGVWGVDKEGEIRGCFERHLRVDNYWITGGTTTQHRLFSLPIALQIKAALEGVLPAAWRETPEL</sequence>
<dbReference type="PANTHER" id="PTHR43539">
    <property type="entry name" value="FLAVIN-BINDING MONOOXYGENASE-LIKE PROTEIN (AFU_ORTHOLOGUE AFUA_4G09220)"/>
    <property type="match status" value="1"/>
</dbReference>
<dbReference type="PANTHER" id="PTHR43539:SF78">
    <property type="entry name" value="FLAVIN-CONTAINING MONOOXYGENASE"/>
    <property type="match status" value="1"/>
</dbReference>
<dbReference type="EMBL" id="KZ678548">
    <property type="protein sequence ID" value="PSR80004.1"/>
    <property type="molecule type" value="Genomic_DNA"/>
</dbReference>
<accession>A0A2T2ZZA5</accession>
<reference evidence="2 3" key="1">
    <citation type="journal article" date="2018" name="Mycol. Prog.">
        <title>Coniella lustricola, a new species from submerged detritus.</title>
        <authorList>
            <person name="Raudabaugh D.B."/>
            <person name="Iturriaga T."/>
            <person name="Carver A."/>
            <person name="Mondo S."/>
            <person name="Pangilinan J."/>
            <person name="Lipzen A."/>
            <person name="He G."/>
            <person name="Amirebrahimi M."/>
            <person name="Grigoriev I.V."/>
            <person name="Miller A.N."/>
        </authorList>
    </citation>
    <scope>NUCLEOTIDE SEQUENCE [LARGE SCALE GENOMIC DNA]</scope>
    <source>
        <strain evidence="2 3">B22-T-1</strain>
    </source>
</reference>
<dbReference type="GO" id="GO:0050660">
    <property type="term" value="F:flavin adenine dinucleotide binding"/>
    <property type="evidence" value="ECO:0007669"/>
    <property type="project" value="TreeGrafter"/>
</dbReference>
<dbReference type="InterPro" id="IPR050982">
    <property type="entry name" value="Auxin_biosynth/cation_transpt"/>
</dbReference>
<proteinExistence type="predicted"/>
<dbReference type="Proteomes" id="UP000241462">
    <property type="component" value="Unassembled WGS sequence"/>
</dbReference>
<protein>
    <recommendedName>
        <fullName evidence="4">FAD/NAD(P)-binding domain-containing protein</fullName>
    </recommendedName>
</protein>
<dbReference type="InterPro" id="IPR036188">
    <property type="entry name" value="FAD/NAD-bd_sf"/>
</dbReference>
<dbReference type="OrthoDB" id="74360at2759"/>
<dbReference type="AlphaFoldDB" id="A0A2T2ZZA5"/>
<keyword evidence="3" id="KW-1185">Reference proteome</keyword>
<gene>
    <name evidence="2" type="ORF">BD289DRAFT_485286</name>
</gene>
<evidence type="ECO:0000313" key="2">
    <source>
        <dbReference type="EMBL" id="PSR80004.1"/>
    </source>
</evidence>
<organism evidence="2 3">
    <name type="scientific">Coniella lustricola</name>
    <dbReference type="NCBI Taxonomy" id="2025994"/>
    <lineage>
        <taxon>Eukaryota</taxon>
        <taxon>Fungi</taxon>
        <taxon>Dikarya</taxon>
        <taxon>Ascomycota</taxon>
        <taxon>Pezizomycotina</taxon>
        <taxon>Sordariomycetes</taxon>
        <taxon>Sordariomycetidae</taxon>
        <taxon>Diaporthales</taxon>
        <taxon>Schizoparmaceae</taxon>
        <taxon>Coniella</taxon>
    </lineage>
</organism>
<keyword evidence="1" id="KW-0560">Oxidoreductase</keyword>
<dbReference type="Gene3D" id="3.50.50.60">
    <property type="entry name" value="FAD/NAD(P)-binding domain"/>
    <property type="match status" value="1"/>
</dbReference>
<evidence type="ECO:0000256" key="1">
    <source>
        <dbReference type="ARBA" id="ARBA00023002"/>
    </source>
</evidence>
<dbReference type="GO" id="GO:0004497">
    <property type="term" value="F:monooxygenase activity"/>
    <property type="evidence" value="ECO:0007669"/>
    <property type="project" value="TreeGrafter"/>
</dbReference>
<evidence type="ECO:0008006" key="4">
    <source>
        <dbReference type="Google" id="ProtNLM"/>
    </source>
</evidence>
<evidence type="ECO:0000313" key="3">
    <source>
        <dbReference type="Proteomes" id="UP000241462"/>
    </source>
</evidence>
<name>A0A2T2ZZA5_9PEZI</name>
<dbReference type="InParanoid" id="A0A2T2ZZA5"/>
<dbReference type="SUPFAM" id="SSF51905">
    <property type="entry name" value="FAD/NAD(P)-binding domain"/>
    <property type="match status" value="1"/>
</dbReference>